<feature type="transmembrane region" description="Helical" evidence="1">
    <location>
        <begin position="121"/>
        <end position="143"/>
    </location>
</feature>
<keyword evidence="1" id="KW-1133">Transmembrane helix</keyword>
<feature type="transmembrane region" description="Helical" evidence="1">
    <location>
        <begin position="184"/>
        <end position="202"/>
    </location>
</feature>
<evidence type="ECO:0008006" key="4">
    <source>
        <dbReference type="Google" id="ProtNLM"/>
    </source>
</evidence>
<feature type="transmembrane region" description="Helical" evidence="1">
    <location>
        <begin position="254"/>
        <end position="273"/>
    </location>
</feature>
<dbReference type="STRING" id="112901.SAMN04488500_118108"/>
<organism evidence="2 3">
    <name type="scientific">Sporomusa malonica</name>
    <dbReference type="NCBI Taxonomy" id="112901"/>
    <lineage>
        <taxon>Bacteria</taxon>
        <taxon>Bacillati</taxon>
        <taxon>Bacillota</taxon>
        <taxon>Negativicutes</taxon>
        <taxon>Selenomonadales</taxon>
        <taxon>Sporomusaceae</taxon>
        <taxon>Sporomusa</taxon>
    </lineage>
</organism>
<keyword evidence="1" id="KW-0472">Membrane</keyword>
<proteinExistence type="predicted"/>
<keyword evidence="3" id="KW-1185">Reference proteome</keyword>
<dbReference type="RefSeq" id="WP_084577367.1">
    <property type="nucleotide sequence ID" value="NZ_CP155572.1"/>
</dbReference>
<feature type="transmembrane region" description="Helical" evidence="1">
    <location>
        <begin position="12"/>
        <end position="32"/>
    </location>
</feature>
<protein>
    <recommendedName>
        <fullName evidence="4">Nucleoside recognition</fullName>
    </recommendedName>
</protein>
<feature type="transmembrane region" description="Helical" evidence="1">
    <location>
        <begin position="223"/>
        <end position="248"/>
    </location>
</feature>
<dbReference type="InterPro" id="IPR038880">
    <property type="entry name" value="MJ0871-like"/>
</dbReference>
<dbReference type="AlphaFoldDB" id="A0A1W2DVK9"/>
<dbReference type="PANTHER" id="PTHR38139">
    <property type="entry name" value="GATE DOMAIN-CONTAINING PROTEIN"/>
    <property type="match status" value="1"/>
</dbReference>
<accession>A0A1W2DVK9</accession>
<dbReference type="EMBL" id="FWXI01000018">
    <property type="protein sequence ID" value="SMD01555.1"/>
    <property type="molecule type" value="Genomic_DNA"/>
</dbReference>
<dbReference type="PANTHER" id="PTHR38139:SF1">
    <property type="entry name" value="NUCLEOSIDE TRANSPORTER_FEOB GTPASE GATE DOMAIN-CONTAINING PROTEIN"/>
    <property type="match status" value="1"/>
</dbReference>
<keyword evidence="1" id="KW-0812">Transmembrane</keyword>
<evidence type="ECO:0000313" key="3">
    <source>
        <dbReference type="Proteomes" id="UP000192738"/>
    </source>
</evidence>
<dbReference type="Proteomes" id="UP000192738">
    <property type="component" value="Unassembled WGS sequence"/>
</dbReference>
<sequence>MNITLALTDVFAMWKIALPAMFLGCYCGVVLRSGEFFAFFSKAMRPMTSLGKLPEALGSFFILCLLNRYAANAMLAEFGKSGAVTKSTLMAVYLMGSLPTGIYFTIFYFSPPLIAGLGWNLGTSFIAINIGISTLVTIIGFAWNRLHTPSHDVFQTQGRIESCCCMQVDNTDLAAAAKKAFKQFWNIAVVFMPITFIFTVLLHTDFIKEVIAGLEPFLRWFNLTAAGVLVIIAGIPTLIAAIGVAGTLVQSGALAPQDVIFVLLLTSFFHNIYDGLSRVLPTNISIFGAKTGVTVTALGTGLYLSIVAAGAGIALYVRAN</sequence>
<evidence type="ECO:0000256" key="1">
    <source>
        <dbReference type="SAM" id="Phobius"/>
    </source>
</evidence>
<name>A0A1W2DVK9_9FIRM</name>
<reference evidence="2 3" key="1">
    <citation type="submission" date="2017-04" db="EMBL/GenBank/DDBJ databases">
        <authorList>
            <person name="Afonso C.L."/>
            <person name="Miller P.J."/>
            <person name="Scott M.A."/>
            <person name="Spackman E."/>
            <person name="Goraichik I."/>
            <person name="Dimitrov K.M."/>
            <person name="Suarez D.L."/>
            <person name="Swayne D.E."/>
        </authorList>
    </citation>
    <scope>NUCLEOTIDE SEQUENCE [LARGE SCALE GENOMIC DNA]</scope>
    <source>
        <strain evidence="2 3">DSM 5090</strain>
    </source>
</reference>
<gene>
    <name evidence="2" type="ORF">SAMN04488500_118108</name>
</gene>
<evidence type="ECO:0000313" key="2">
    <source>
        <dbReference type="EMBL" id="SMD01555.1"/>
    </source>
</evidence>
<feature type="transmembrane region" description="Helical" evidence="1">
    <location>
        <begin position="90"/>
        <end position="109"/>
    </location>
</feature>
<feature type="transmembrane region" description="Helical" evidence="1">
    <location>
        <begin position="293"/>
        <end position="317"/>
    </location>
</feature>